<keyword evidence="4" id="KW-1185">Reference proteome</keyword>
<dbReference type="InterPro" id="IPR001315">
    <property type="entry name" value="CARD"/>
</dbReference>
<dbReference type="SUPFAM" id="SSF47986">
    <property type="entry name" value="DEATH domain"/>
    <property type="match status" value="2"/>
</dbReference>
<dbReference type="Pfam" id="PF00619">
    <property type="entry name" value="CARD"/>
    <property type="match status" value="1"/>
</dbReference>
<reference evidence="3" key="1">
    <citation type="submission" date="2021-02" db="EMBL/GenBank/DDBJ databases">
        <title>Comparative genomics reveals that relaxation of natural selection precedes convergent phenotypic evolution of cavefish.</title>
        <authorList>
            <person name="Peng Z."/>
        </authorList>
    </citation>
    <scope>NUCLEOTIDE SEQUENCE</scope>
    <source>
        <tissue evidence="3">Muscle</tissue>
    </source>
</reference>
<evidence type="ECO:0000313" key="3">
    <source>
        <dbReference type="EMBL" id="KAI7794429.1"/>
    </source>
</evidence>
<name>A0A9W7TCG2_TRIRA</name>
<dbReference type="Proteomes" id="UP001059041">
    <property type="component" value="Linkage Group LG21"/>
</dbReference>
<comment type="caution">
    <text evidence="3">The sequence shown here is derived from an EMBL/GenBank/DDBJ whole genome shotgun (WGS) entry which is preliminary data.</text>
</comment>
<dbReference type="InterPro" id="IPR000488">
    <property type="entry name" value="Death_dom"/>
</dbReference>
<sequence>MGGPADGTKLIQSLKTDLIKALGEDPDFVLQHCHSQKILSNNEYNNIKDTHKRSEQIRDILDYVINKDDKCALKFLRLLRRQDMQETFPDLQVLLSDLSIGKRKIQESTETTTKRKQDLLENNVNLKKPRMTNSRLVTEKEMMMVARWIGISWRQVGITALDMNTVMLQQIEEDNRQHTDRVFAMLRRWSMRERNDATPGRLYDLLTQEENGVDPLKINFLLESS</sequence>
<dbReference type="AlphaFoldDB" id="A0A9W7TCG2"/>
<evidence type="ECO:0008006" key="5">
    <source>
        <dbReference type="Google" id="ProtNLM"/>
    </source>
</evidence>
<dbReference type="EMBL" id="JAFHDT010000021">
    <property type="protein sequence ID" value="KAI7794429.1"/>
    <property type="molecule type" value="Genomic_DNA"/>
</dbReference>
<feature type="domain" description="Death" evidence="1">
    <location>
        <begin position="161"/>
        <end position="208"/>
    </location>
</feature>
<dbReference type="CDD" id="cd01671">
    <property type="entry name" value="CARD"/>
    <property type="match status" value="1"/>
</dbReference>
<gene>
    <name evidence="3" type="ORF">IRJ41_015215</name>
</gene>
<dbReference type="InterPro" id="IPR011029">
    <property type="entry name" value="DEATH-like_dom_sf"/>
</dbReference>
<dbReference type="GO" id="GO:0042981">
    <property type="term" value="P:regulation of apoptotic process"/>
    <property type="evidence" value="ECO:0007669"/>
    <property type="project" value="InterPro"/>
</dbReference>
<evidence type="ECO:0000313" key="4">
    <source>
        <dbReference type="Proteomes" id="UP001059041"/>
    </source>
</evidence>
<dbReference type="GO" id="GO:0007165">
    <property type="term" value="P:signal transduction"/>
    <property type="evidence" value="ECO:0007669"/>
    <property type="project" value="InterPro"/>
</dbReference>
<organism evidence="3 4">
    <name type="scientific">Triplophysa rosa</name>
    <name type="common">Cave loach</name>
    <dbReference type="NCBI Taxonomy" id="992332"/>
    <lineage>
        <taxon>Eukaryota</taxon>
        <taxon>Metazoa</taxon>
        <taxon>Chordata</taxon>
        <taxon>Craniata</taxon>
        <taxon>Vertebrata</taxon>
        <taxon>Euteleostomi</taxon>
        <taxon>Actinopterygii</taxon>
        <taxon>Neopterygii</taxon>
        <taxon>Teleostei</taxon>
        <taxon>Ostariophysi</taxon>
        <taxon>Cypriniformes</taxon>
        <taxon>Nemacheilidae</taxon>
        <taxon>Triplophysa</taxon>
    </lineage>
</organism>
<protein>
    <recommendedName>
        <fullName evidence="5">Death domain-containing protein CRADD</fullName>
    </recommendedName>
</protein>
<dbReference type="Pfam" id="PF00531">
    <property type="entry name" value="Death"/>
    <property type="match status" value="1"/>
</dbReference>
<proteinExistence type="predicted"/>
<feature type="domain" description="CARD" evidence="2">
    <location>
        <begin position="9"/>
        <end position="83"/>
    </location>
</feature>
<dbReference type="Gene3D" id="1.10.533.10">
    <property type="entry name" value="Death Domain, Fas"/>
    <property type="match status" value="2"/>
</dbReference>
<dbReference type="PROSITE" id="PS50209">
    <property type="entry name" value="CARD"/>
    <property type="match status" value="1"/>
</dbReference>
<accession>A0A9W7TCG2</accession>
<evidence type="ECO:0000259" key="1">
    <source>
        <dbReference type="PROSITE" id="PS50017"/>
    </source>
</evidence>
<dbReference type="PROSITE" id="PS50017">
    <property type="entry name" value="DEATH_DOMAIN"/>
    <property type="match status" value="1"/>
</dbReference>
<evidence type="ECO:0000259" key="2">
    <source>
        <dbReference type="PROSITE" id="PS50209"/>
    </source>
</evidence>
<dbReference type="CDD" id="cd01670">
    <property type="entry name" value="Death"/>
    <property type="match status" value="1"/>
</dbReference>
<dbReference type="OrthoDB" id="8947098at2759"/>